<gene>
    <name evidence="6" type="ORF">Q4T40_07390</name>
</gene>
<evidence type="ECO:0000313" key="7">
    <source>
        <dbReference type="Proteomes" id="UP001254848"/>
    </source>
</evidence>
<evidence type="ECO:0000313" key="6">
    <source>
        <dbReference type="EMBL" id="MDT8901055.1"/>
    </source>
</evidence>
<keyword evidence="2 6" id="KW-0378">Hydrolase</keyword>
<dbReference type="InterPro" id="IPR001131">
    <property type="entry name" value="Peptidase_M24B_aminopep-P_CS"/>
</dbReference>
<dbReference type="CDD" id="cd01092">
    <property type="entry name" value="APP-like"/>
    <property type="match status" value="1"/>
</dbReference>
<keyword evidence="6" id="KW-0031">Aminopeptidase</keyword>
<keyword evidence="1 3" id="KW-0479">Metal-binding</keyword>
<dbReference type="EC" id="3.4.11.9" evidence="6"/>
<keyword evidence="7" id="KW-1185">Reference proteome</keyword>
<sequence>MTNRLHSLRTYIATEGLAAVIVAKPENRRYFSGFTGSSGLLLVSADAAKLITDFRYIVQAGREAPDFAVVRHGSDLYETLAAEIKSLGDGKVGFESDFTTWDVCQKLNGIIAQPTPVRLDKLRMVKDEAELAALRIAVSLADDAFDNILGYLRPGISERDVALELEFFMRKNGAEKVAFDTIVASGPRSALPHGRASDRTIAAGDFVTMDFGAVYQGYHSDITRTVVVGKASARQREIYDLVLAAQLAGLDAVTAGKTGREVDAVARKVIGDAGFADKFGHGLGHGVGLEIHEEPRLSPSGGEVLAANMTVTVEPGVYFPDWGGVRIEDTVVVTAGGAQVLTASSKEFIQIS</sequence>
<comment type="similarity">
    <text evidence="3">Belongs to the peptidase M24B family.</text>
</comment>
<dbReference type="GO" id="GO:0004177">
    <property type="term" value="F:aminopeptidase activity"/>
    <property type="evidence" value="ECO:0007669"/>
    <property type="project" value="UniProtKB-KW"/>
</dbReference>
<dbReference type="EMBL" id="JAUOZS010000001">
    <property type="protein sequence ID" value="MDT8901055.1"/>
    <property type="molecule type" value="Genomic_DNA"/>
</dbReference>
<dbReference type="InterPro" id="IPR000587">
    <property type="entry name" value="Creatinase_N"/>
</dbReference>
<accession>A0ABU3NW65</accession>
<dbReference type="SUPFAM" id="SSF53092">
    <property type="entry name" value="Creatinase/prolidase N-terminal domain"/>
    <property type="match status" value="1"/>
</dbReference>
<proteinExistence type="inferred from homology"/>
<feature type="domain" description="Peptidase M24" evidence="4">
    <location>
        <begin position="133"/>
        <end position="335"/>
    </location>
</feature>
<dbReference type="PANTHER" id="PTHR46112">
    <property type="entry name" value="AMINOPEPTIDASE"/>
    <property type="match status" value="1"/>
</dbReference>
<dbReference type="RefSeq" id="WP_413779581.1">
    <property type="nucleotide sequence ID" value="NZ_JAUOZS010000001.1"/>
</dbReference>
<dbReference type="SUPFAM" id="SSF55920">
    <property type="entry name" value="Creatinase/aminopeptidase"/>
    <property type="match status" value="1"/>
</dbReference>
<dbReference type="Gene3D" id="3.90.230.10">
    <property type="entry name" value="Creatinase/methionine aminopeptidase superfamily"/>
    <property type="match status" value="1"/>
</dbReference>
<protein>
    <submittedName>
        <fullName evidence="6">Aminopeptidase P family protein</fullName>
        <ecNumber evidence="6">3.4.11.9</ecNumber>
    </submittedName>
</protein>
<dbReference type="Pfam" id="PF01321">
    <property type="entry name" value="Creatinase_N"/>
    <property type="match status" value="1"/>
</dbReference>
<evidence type="ECO:0000259" key="4">
    <source>
        <dbReference type="Pfam" id="PF00557"/>
    </source>
</evidence>
<dbReference type="InterPro" id="IPR050659">
    <property type="entry name" value="Peptidase_M24B"/>
</dbReference>
<dbReference type="InterPro" id="IPR036005">
    <property type="entry name" value="Creatinase/aminopeptidase-like"/>
</dbReference>
<name>A0ABU3NW65_9FIRM</name>
<dbReference type="InterPro" id="IPR000994">
    <property type="entry name" value="Pept_M24"/>
</dbReference>
<dbReference type="Proteomes" id="UP001254848">
    <property type="component" value="Unassembled WGS sequence"/>
</dbReference>
<evidence type="ECO:0000256" key="2">
    <source>
        <dbReference type="ARBA" id="ARBA00022801"/>
    </source>
</evidence>
<organism evidence="6 7">
    <name type="scientific">Anaeroselena agilis</name>
    <dbReference type="NCBI Taxonomy" id="3063788"/>
    <lineage>
        <taxon>Bacteria</taxon>
        <taxon>Bacillati</taxon>
        <taxon>Bacillota</taxon>
        <taxon>Negativicutes</taxon>
        <taxon>Acetonemataceae</taxon>
        <taxon>Anaeroselena</taxon>
    </lineage>
</organism>
<evidence type="ECO:0000256" key="3">
    <source>
        <dbReference type="RuleBase" id="RU000590"/>
    </source>
</evidence>
<dbReference type="Pfam" id="PF00557">
    <property type="entry name" value="Peptidase_M24"/>
    <property type="match status" value="1"/>
</dbReference>
<dbReference type="PROSITE" id="PS00491">
    <property type="entry name" value="PROLINE_PEPTIDASE"/>
    <property type="match status" value="1"/>
</dbReference>
<comment type="caution">
    <text evidence="6">The sequence shown here is derived from an EMBL/GenBank/DDBJ whole genome shotgun (WGS) entry which is preliminary data.</text>
</comment>
<evidence type="ECO:0000256" key="1">
    <source>
        <dbReference type="ARBA" id="ARBA00022723"/>
    </source>
</evidence>
<keyword evidence="6" id="KW-0645">Protease</keyword>
<dbReference type="InterPro" id="IPR029149">
    <property type="entry name" value="Creatin/AminoP/Spt16_N"/>
</dbReference>
<feature type="domain" description="Creatinase N-terminal" evidence="5">
    <location>
        <begin position="4"/>
        <end position="125"/>
    </location>
</feature>
<dbReference type="PANTHER" id="PTHR46112:SF8">
    <property type="entry name" value="CYTOPLASMIC PEPTIDASE PEPQ-RELATED"/>
    <property type="match status" value="1"/>
</dbReference>
<reference evidence="6 7" key="1">
    <citation type="submission" date="2023-07" db="EMBL/GenBank/DDBJ databases">
        <title>The novel representative of Negativicutes class, Anaeroselena agilis gen. nov. sp. nov.</title>
        <authorList>
            <person name="Prokofeva M.I."/>
            <person name="Elcheninov A.G."/>
            <person name="Klyukina A."/>
            <person name="Kublanov I.V."/>
            <person name="Frolov E.N."/>
            <person name="Podosokorskaya O.A."/>
        </authorList>
    </citation>
    <scope>NUCLEOTIDE SEQUENCE [LARGE SCALE GENOMIC DNA]</scope>
    <source>
        <strain evidence="6 7">4137-cl</strain>
    </source>
</reference>
<dbReference type="Gene3D" id="3.40.350.10">
    <property type="entry name" value="Creatinase/prolidase N-terminal domain"/>
    <property type="match status" value="1"/>
</dbReference>
<evidence type="ECO:0000259" key="5">
    <source>
        <dbReference type="Pfam" id="PF01321"/>
    </source>
</evidence>